<gene>
    <name evidence="9" type="ORF">CEE37_10435</name>
</gene>
<evidence type="ECO:0000313" key="9">
    <source>
        <dbReference type="EMBL" id="TKJ39865.1"/>
    </source>
</evidence>
<evidence type="ECO:0000313" key="10">
    <source>
        <dbReference type="Proteomes" id="UP000319619"/>
    </source>
</evidence>
<reference evidence="9 10" key="1">
    <citation type="submission" date="2017-06" db="EMBL/GenBank/DDBJ databases">
        <title>Novel microbial phyla capable of carbon fixation and sulfur reduction in deep-sea sediments.</title>
        <authorList>
            <person name="Huang J."/>
            <person name="Baker B."/>
            <person name="Wang Y."/>
        </authorList>
    </citation>
    <scope>NUCLEOTIDE SEQUENCE [LARGE SCALE GENOMIC DNA]</scope>
    <source>
        <strain evidence="9">B3_LCP</strain>
    </source>
</reference>
<dbReference type="Pfam" id="PF25145">
    <property type="entry name" value="NfeD1b_N"/>
    <property type="match status" value="1"/>
</dbReference>
<dbReference type="InterPro" id="IPR052165">
    <property type="entry name" value="Membrane_assoc_protease"/>
</dbReference>
<protein>
    <submittedName>
        <fullName evidence="9">Serine protease</fullName>
    </submittedName>
</protein>
<dbReference type="GO" id="GO:0016020">
    <property type="term" value="C:membrane"/>
    <property type="evidence" value="ECO:0007669"/>
    <property type="project" value="UniProtKB-SubCell"/>
</dbReference>
<keyword evidence="4 5" id="KW-0472">Membrane</keyword>
<dbReference type="SUPFAM" id="SSF141322">
    <property type="entry name" value="NfeD domain-like"/>
    <property type="match status" value="1"/>
</dbReference>
<dbReference type="EMBL" id="NJBN01000007">
    <property type="protein sequence ID" value="TKJ39865.1"/>
    <property type="molecule type" value="Genomic_DNA"/>
</dbReference>
<dbReference type="InterPro" id="IPR056738">
    <property type="entry name" value="NfeD1b_N"/>
</dbReference>
<feature type="transmembrane region" description="Helical" evidence="5">
    <location>
        <begin position="268"/>
        <end position="284"/>
    </location>
</feature>
<feature type="domain" description="NfeD-like C-terminal" evidence="6">
    <location>
        <begin position="378"/>
        <end position="432"/>
    </location>
</feature>
<dbReference type="InterPro" id="IPR029045">
    <property type="entry name" value="ClpP/crotonase-like_dom_sf"/>
</dbReference>
<proteinExistence type="predicted"/>
<feature type="domain" description="NfeD integral membrane" evidence="7">
    <location>
        <begin position="245"/>
        <end position="360"/>
    </location>
</feature>
<sequence length="436" mass="46774">MVINISRKLLSSLALFAAIIIFMQDVSAKQVKYIEIDGVIHPASSRFIQRAIDEANDSEAEALLIQLDTPGGLMESMRDIIKSILASDVPVIVYVSPSGSRAGSAGVFITLSAHVAAMAPGTNIGAAHPVSLGMGQEDDTTGVMEEKVLNDAVAFIRSIAEKQGRNADWAESAVRESASITETEALELGVIDVIAPSVDSLLVMLDGREVALPLGNRKLELTGVVLEEISRTWRDQFLEVISDPNIAYVLMMLGMYGLFFELYNPGTVVPGVIGGICLILAFFAFQTLPINVAGLLLIVLAIILFLLEIKVVSYGVLAIGGTISLILGSVMLIESPIPGVEISWGVILPGVIGTVLFFLVAISLSIKAQKRRPTTGLEGMIEETGEVIEKLDPVGKVKVRGEIWNAKSTVGKLPKGSQIRVQKAERNLLIVEEFKE</sequence>
<dbReference type="Pfam" id="PF01957">
    <property type="entry name" value="NfeD"/>
    <property type="match status" value="1"/>
</dbReference>
<keyword evidence="9" id="KW-0378">Hydrolase</keyword>
<accession>A0A532UY54</accession>
<evidence type="ECO:0000256" key="5">
    <source>
        <dbReference type="SAM" id="Phobius"/>
    </source>
</evidence>
<keyword evidence="3 5" id="KW-1133">Transmembrane helix</keyword>
<keyword evidence="2 5" id="KW-0812">Transmembrane</keyword>
<dbReference type="InterPro" id="IPR002810">
    <property type="entry name" value="NfeD-like_C"/>
</dbReference>
<organism evidence="9 10">
    <name type="scientific">candidate division LCP-89 bacterium B3_LCP</name>
    <dbReference type="NCBI Taxonomy" id="2012998"/>
    <lineage>
        <taxon>Bacteria</taxon>
        <taxon>Pseudomonadati</taxon>
        <taxon>Bacteria division LCP-89</taxon>
    </lineage>
</organism>
<dbReference type="PANTHER" id="PTHR33507:SF4">
    <property type="entry name" value="NODULATION COMPETITIVENESS PROTEIN NFED"/>
    <property type="match status" value="1"/>
</dbReference>
<dbReference type="GO" id="GO:0008233">
    <property type="term" value="F:peptidase activity"/>
    <property type="evidence" value="ECO:0007669"/>
    <property type="project" value="UniProtKB-KW"/>
</dbReference>
<dbReference type="AlphaFoldDB" id="A0A532UY54"/>
<evidence type="ECO:0000256" key="2">
    <source>
        <dbReference type="ARBA" id="ARBA00022692"/>
    </source>
</evidence>
<comment type="subcellular location">
    <subcellularLocation>
        <location evidence="1">Membrane</location>
        <topology evidence="1">Multi-pass membrane protein</topology>
    </subcellularLocation>
</comment>
<dbReference type="PANTHER" id="PTHR33507">
    <property type="entry name" value="INNER MEMBRANE PROTEIN YBBJ"/>
    <property type="match status" value="1"/>
</dbReference>
<dbReference type="GO" id="GO:0006508">
    <property type="term" value="P:proteolysis"/>
    <property type="evidence" value="ECO:0007669"/>
    <property type="project" value="UniProtKB-KW"/>
</dbReference>
<evidence type="ECO:0000256" key="3">
    <source>
        <dbReference type="ARBA" id="ARBA00022989"/>
    </source>
</evidence>
<feature type="transmembrane region" description="Helical" evidence="5">
    <location>
        <begin position="314"/>
        <end position="333"/>
    </location>
</feature>
<keyword evidence="9" id="KW-0645">Protease</keyword>
<dbReference type="InterPro" id="IPR056739">
    <property type="entry name" value="NfeD_membrane"/>
</dbReference>
<evidence type="ECO:0000256" key="1">
    <source>
        <dbReference type="ARBA" id="ARBA00004141"/>
    </source>
</evidence>
<dbReference type="Gene3D" id="3.90.226.10">
    <property type="entry name" value="2-enoyl-CoA Hydratase, Chain A, domain 1"/>
    <property type="match status" value="1"/>
</dbReference>
<comment type="caution">
    <text evidence="9">The sequence shown here is derived from an EMBL/GenBank/DDBJ whole genome shotgun (WGS) entry which is preliminary data.</text>
</comment>
<dbReference type="FunFam" id="3.90.226.10:FF:000089">
    <property type="entry name" value="Membrane-bound serine protease"/>
    <property type="match status" value="1"/>
</dbReference>
<dbReference type="SUPFAM" id="SSF52096">
    <property type="entry name" value="ClpP/crotonase"/>
    <property type="match status" value="1"/>
</dbReference>
<dbReference type="Gene3D" id="2.40.50.140">
    <property type="entry name" value="Nucleic acid-binding proteins"/>
    <property type="match status" value="1"/>
</dbReference>
<evidence type="ECO:0000259" key="7">
    <source>
        <dbReference type="Pfam" id="PF24961"/>
    </source>
</evidence>
<feature type="transmembrane region" description="Helical" evidence="5">
    <location>
        <begin position="290"/>
        <end position="307"/>
    </location>
</feature>
<dbReference type="CDD" id="cd07020">
    <property type="entry name" value="Clp_protease_NfeD_1"/>
    <property type="match status" value="1"/>
</dbReference>
<feature type="transmembrane region" description="Helical" evidence="5">
    <location>
        <begin position="345"/>
        <end position="366"/>
    </location>
</feature>
<dbReference type="Pfam" id="PF24961">
    <property type="entry name" value="NfeD_membrane"/>
    <property type="match status" value="1"/>
</dbReference>
<feature type="domain" description="NfeD1b N-terminal" evidence="8">
    <location>
        <begin position="31"/>
        <end position="185"/>
    </location>
</feature>
<dbReference type="InterPro" id="IPR012340">
    <property type="entry name" value="NA-bd_OB-fold"/>
</dbReference>
<evidence type="ECO:0000259" key="8">
    <source>
        <dbReference type="Pfam" id="PF25145"/>
    </source>
</evidence>
<name>A0A532UY54_UNCL8</name>
<evidence type="ECO:0000259" key="6">
    <source>
        <dbReference type="Pfam" id="PF01957"/>
    </source>
</evidence>
<evidence type="ECO:0000256" key="4">
    <source>
        <dbReference type="ARBA" id="ARBA00023136"/>
    </source>
</evidence>
<dbReference type="Proteomes" id="UP000319619">
    <property type="component" value="Unassembled WGS sequence"/>
</dbReference>